<comment type="caution">
    <text evidence="2">The sequence shown here is derived from an EMBL/GenBank/DDBJ whole genome shotgun (WGS) entry which is preliminary data.</text>
</comment>
<evidence type="ECO:0000313" key="2">
    <source>
        <dbReference type="EMBL" id="MBA8888675.1"/>
    </source>
</evidence>
<name>A0A839EY40_9GAMM</name>
<evidence type="ECO:0000313" key="3">
    <source>
        <dbReference type="Proteomes" id="UP000550401"/>
    </source>
</evidence>
<proteinExistence type="predicted"/>
<dbReference type="EMBL" id="JACGXL010000004">
    <property type="protein sequence ID" value="MBA8888675.1"/>
    <property type="molecule type" value="Genomic_DNA"/>
</dbReference>
<dbReference type="AlphaFoldDB" id="A0A839EY40"/>
<evidence type="ECO:0000256" key="1">
    <source>
        <dbReference type="SAM" id="SignalP"/>
    </source>
</evidence>
<evidence type="ECO:0008006" key="4">
    <source>
        <dbReference type="Google" id="ProtNLM"/>
    </source>
</evidence>
<gene>
    <name evidence="2" type="ORF">FHW12_002908</name>
</gene>
<reference evidence="2 3" key="1">
    <citation type="submission" date="2020-07" db="EMBL/GenBank/DDBJ databases">
        <title>Genomic Encyclopedia of Type Strains, Phase IV (KMG-V): Genome sequencing to study the core and pangenomes of soil and plant-associated prokaryotes.</title>
        <authorList>
            <person name="Whitman W."/>
        </authorList>
    </citation>
    <scope>NUCLEOTIDE SEQUENCE [LARGE SCALE GENOMIC DNA]</scope>
    <source>
        <strain evidence="2 3">RH2WT43</strain>
    </source>
</reference>
<keyword evidence="3" id="KW-1185">Reference proteome</keyword>
<keyword evidence="1" id="KW-0732">Signal</keyword>
<organism evidence="2 3">
    <name type="scientific">Dokdonella fugitiva</name>
    <dbReference type="NCBI Taxonomy" id="328517"/>
    <lineage>
        <taxon>Bacteria</taxon>
        <taxon>Pseudomonadati</taxon>
        <taxon>Pseudomonadota</taxon>
        <taxon>Gammaproteobacteria</taxon>
        <taxon>Lysobacterales</taxon>
        <taxon>Rhodanobacteraceae</taxon>
        <taxon>Dokdonella</taxon>
    </lineage>
</organism>
<accession>A0A839EY40</accession>
<dbReference type="Proteomes" id="UP000550401">
    <property type="component" value="Unassembled WGS sequence"/>
</dbReference>
<feature type="signal peptide" evidence="1">
    <location>
        <begin position="1"/>
        <end position="30"/>
    </location>
</feature>
<dbReference type="RefSeq" id="WP_182531710.1">
    <property type="nucleotide sequence ID" value="NZ_JACGXL010000004.1"/>
</dbReference>
<protein>
    <recommendedName>
        <fullName evidence="4">Nitrite reductase/ring-hydroxylating ferredoxin subunit</fullName>
    </recommendedName>
</protein>
<feature type="chain" id="PRO_5032270004" description="Nitrite reductase/ring-hydroxylating ferredoxin subunit" evidence="1">
    <location>
        <begin position="31"/>
        <end position="158"/>
    </location>
</feature>
<sequence>MNIQPVAAFRPSLARIAAAVALTYACTAAAGQPLLTFVPLTPTTLVLPVDGEASVQYAVTNPSVSPRTFVITPIAGVDIDTAGGHCADPFVLASHQSCTPALHLVGSAMGGDIDGGPVACVDGNPLQCWQPSPVDQLHVTLVDDVVFADGFEIAPLSA</sequence>